<keyword evidence="1" id="KW-1133">Transmembrane helix</keyword>
<protein>
    <recommendedName>
        <fullName evidence="4">Protein rolling stone</fullName>
    </recommendedName>
</protein>
<dbReference type="GO" id="GO:0016020">
    <property type="term" value="C:membrane"/>
    <property type="evidence" value="ECO:0007669"/>
    <property type="project" value="TreeGrafter"/>
</dbReference>
<dbReference type="Pfam" id="PF21534">
    <property type="entry name" value="Rost"/>
    <property type="match status" value="1"/>
</dbReference>
<evidence type="ECO:0000256" key="1">
    <source>
        <dbReference type="SAM" id="Phobius"/>
    </source>
</evidence>
<keyword evidence="1" id="KW-0812">Transmembrane</keyword>
<dbReference type="InterPro" id="IPR049352">
    <property type="entry name" value="Rost"/>
</dbReference>
<feature type="transmembrane region" description="Helical" evidence="1">
    <location>
        <begin position="118"/>
        <end position="139"/>
    </location>
</feature>
<feature type="transmembrane region" description="Helical" evidence="1">
    <location>
        <begin position="42"/>
        <end position="65"/>
    </location>
</feature>
<evidence type="ECO:0000313" key="3">
    <source>
        <dbReference type="Proteomes" id="UP001153954"/>
    </source>
</evidence>
<reference evidence="2" key="1">
    <citation type="submission" date="2022-03" db="EMBL/GenBank/DDBJ databases">
        <authorList>
            <person name="Tunstrom K."/>
        </authorList>
    </citation>
    <scope>NUCLEOTIDE SEQUENCE</scope>
</reference>
<accession>A0AAU9URT2</accession>
<feature type="transmembrane region" description="Helical" evidence="1">
    <location>
        <begin position="224"/>
        <end position="248"/>
    </location>
</feature>
<sequence length="281" mass="32115">MNAVKKYFKEECQLHMFSLEHPKSSDFYISVWQTTRSPLPLLIWRTLLFLSSLGIVIASLTYYLISQISFGYWFIYLTHWGLIFMVFAIGFGATISARCYFYGPISPEFSLPWYAKTFWVLHNVSVPLAFLITIFYWAVLYNANILEEMNQALDIAMHGVNSLIMFLHHMTSSHPTRFLHLVHPFAFAVIYVFFSIIYYLAGGTDPQGQPFIYPVLHWGEPGKAIVVVILTMLLLICLHFVTIGLGMARNSVANRILRPSVTVHVDDDVALQNTSPQTTTV</sequence>
<name>A0AAU9URT2_EUPED</name>
<dbReference type="PANTHER" id="PTHR12242">
    <property type="entry name" value="OS02G0130600 PROTEIN-RELATED"/>
    <property type="match status" value="1"/>
</dbReference>
<evidence type="ECO:0008006" key="4">
    <source>
        <dbReference type="Google" id="ProtNLM"/>
    </source>
</evidence>
<dbReference type="Proteomes" id="UP001153954">
    <property type="component" value="Unassembled WGS sequence"/>
</dbReference>
<proteinExistence type="predicted"/>
<evidence type="ECO:0000313" key="2">
    <source>
        <dbReference type="EMBL" id="CAH2102241.1"/>
    </source>
</evidence>
<dbReference type="EMBL" id="CAKOGL010000025">
    <property type="protein sequence ID" value="CAH2102241.1"/>
    <property type="molecule type" value="Genomic_DNA"/>
</dbReference>
<dbReference type="PANTHER" id="PTHR12242:SF49">
    <property type="entry name" value="HEADBUTT, ISOFORM E"/>
    <property type="match status" value="1"/>
</dbReference>
<dbReference type="AlphaFoldDB" id="A0AAU9URT2"/>
<feature type="transmembrane region" description="Helical" evidence="1">
    <location>
        <begin position="181"/>
        <end position="201"/>
    </location>
</feature>
<feature type="transmembrane region" description="Helical" evidence="1">
    <location>
        <begin position="71"/>
        <end position="97"/>
    </location>
</feature>
<organism evidence="2 3">
    <name type="scientific">Euphydryas editha</name>
    <name type="common">Edith's checkerspot</name>
    <dbReference type="NCBI Taxonomy" id="104508"/>
    <lineage>
        <taxon>Eukaryota</taxon>
        <taxon>Metazoa</taxon>
        <taxon>Ecdysozoa</taxon>
        <taxon>Arthropoda</taxon>
        <taxon>Hexapoda</taxon>
        <taxon>Insecta</taxon>
        <taxon>Pterygota</taxon>
        <taxon>Neoptera</taxon>
        <taxon>Endopterygota</taxon>
        <taxon>Lepidoptera</taxon>
        <taxon>Glossata</taxon>
        <taxon>Ditrysia</taxon>
        <taxon>Papilionoidea</taxon>
        <taxon>Nymphalidae</taxon>
        <taxon>Nymphalinae</taxon>
        <taxon>Euphydryas</taxon>
    </lineage>
</organism>
<keyword evidence="3" id="KW-1185">Reference proteome</keyword>
<comment type="caution">
    <text evidence="2">The sequence shown here is derived from an EMBL/GenBank/DDBJ whole genome shotgun (WGS) entry which is preliminary data.</text>
</comment>
<keyword evidence="1" id="KW-0472">Membrane</keyword>
<gene>
    <name evidence="2" type="ORF">EEDITHA_LOCUS16903</name>
</gene>